<dbReference type="Proteomes" id="UP000004030">
    <property type="component" value="Unassembled WGS sequence"/>
</dbReference>
<protein>
    <submittedName>
        <fullName evidence="1">Uncharacterized protein</fullName>
    </submittedName>
</protein>
<evidence type="ECO:0000313" key="2">
    <source>
        <dbReference type="Proteomes" id="UP000004030"/>
    </source>
</evidence>
<gene>
    <name evidence="1" type="ORF">NSU_3049</name>
</gene>
<dbReference type="EMBL" id="AGFM01000048">
    <property type="protein sequence ID" value="EHJ59973.1"/>
    <property type="molecule type" value="Genomic_DNA"/>
</dbReference>
<organism evidence="1 2">
    <name type="scientific">Novosphingobium pentaromativorans US6-1</name>
    <dbReference type="NCBI Taxonomy" id="1088721"/>
    <lineage>
        <taxon>Bacteria</taxon>
        <taxon>Pseudomonadati</taxon>
        <taxon>Pseudomonadota</taxon>
        <taxon>Alphaproteobacteria</taxon>
        <taxon>Sphingomonadales</taxon>
        <taxon>Sphingomonadaceae</taxon>
        <taxon>Novosphingobium</taxon>
    </lineage>
</organism>
<reference evidence="1 2" key="1">
    <citation type="journal article" date="2012" name="J. Bacteriol.">
        <title>Genome sequence of benzo(a)pyrene-degrading bacterium Novosphingobium pentaromativorans US6-1.</title>
        <authorList>
            <person name="Luo Y.R."/>
            <person name="Kang S.G."/>
            <person name="Kim S.J."/>
            <person name="Kim M.R."/>
            <person name="Li N."/>
            <person name="Lee J.H."/>
            <person name="Kwon K.K."/>
        </authorList>
    </citation>
    <scope>NUCLEOTIDE SEQUENCE [LARGE SCALE GENOMIC DNA]</scope>
    <source>
        <strain evidence="1 2">US6-1</strain>
    </source>
</reference>
<comment type="caution">
    <text evidence="1">The sequence shown here is derived from an EMBL/GenBank/DDBJ whole genome shotgun (WGS) entry which is preliminary data.</text>
</comment>
<keyword evidence="2" id="KW-1185">Reference proteome</keyword>
<sequence>MAAKAVTMIRASATTARGRSAINTAGIRSLIPVPVADSHGEA</sequence>
<proteinExistence type="predicted"/>
<dbReference type="AlphaFoldDB" id="G6EFC8"/>
<evidence type="ECO:0000313" key="1">
    <source>
        <dbReference type="EMBL" id="EHJ59973.1"/>
    </source>
</evidence>
<name>G6EFC8_9SPHN</name>
<accession>G6EFC8</accession>